<dbReference type="GO" id="GO:0030674">
    <property type="term" value="F:protein-macromolecule adaptor activity"/>
    <property type="evidence" value="ECO:0007669"/>
    <property type="project" value="TreeGrafter"/>
</dbReference>
<dbReference type="AlphaFoldDB" id="A0AAV5S406"/>
<proteinExistence type="inferred from homology"/>
<accession>A0AAV5S406</accession>
<feature type="region of interest" description="Disordered" evidence="3">
    <location>
        <begin position="126"/>
        <end position="165"/>
    </location>
</feature>
<protein>
    <recommendedName>
        <fullName evidence="2">pH-response regulator protein palF/RIM8</fullName>
    </recommendedName>
</protein>
<dbReference type="GO" id="GO:0005886">
    <property type="term" value="C:plasma membrane"/>
    <property type="evidence" value="ECO:0007669"/>
    <property type="project" value="TreeGrafter"/>
</dbReference>
<feature type="compositionally biased region" description="Polar residues" evidence="3">
    <location>
        <begin position="274"/>
        <end position="289"/>
    </location>
</feature>
<dbReference type="EMBL" id="BTGD01000013">
    <property type="protein sequence ID" value="GMM57598.1"/>
    <property type="molecule type" value="Genomic_DNA"/>
</dbReference>
<evidence type="ECO:0000256" key="3">
    <source>
        <dbReference type="SAM" id="MobiDB-lite"/>
    </source>
</evidence>
<dbReference type="InterPro" id="IPR050357">
    <property type="entry name" value="Arrestin_domain-protein"/>
</dbReference>
<reference evidence="5 6" key="1">
    <citation type="journal article" date="2023" name="Elife">
        <title>Identification of key yeast species and microbe-microbe interactions impacting larval growth of Drosophila in the wild.</title>
        <authorList>
            <person name="Mure A."/>
            <person name="Sugiura Y."/>
            <person name="Maeda R."/>
            <person name="Honda K."/>
            <person name="Sakurai N."/>
            <person name="Takahashi Y."/>
            <person name="Watada M."/>
            <person name="Katoh T."/>
            <person name="Gotoh A."/>
            <person name="Gotoh Y."/>
            <person name="Taniguchi I."/>
            <person name="Nakamura K."/>
            <person name="Hayashi T."/>
            <person name="Katayama T."/>
            <person name="Uemura T."/>
            <person name="Hattori Y."/>
        </authorList>
    </citation>
    <scope>NUCLEOTIDE SEQUENCE [LARGE SCALE GENOMIC DNA]</scope>
    <source>
        <strain evidence="5 6">KH-74</strain>
    </source>
</reference>
<feature type="domain" description="Arrestin C-terminal-like" evidence="4">
    <location>
        <begin position="309"/>
        <end position="446"/>
    </location>
</feature>
<evidence type="ECO:0000259" key="4">
    <source>
        <dbReference type="SMART" id="SM01017"/>
    </source>
</evidence>
<dbReference type="Pfam" id="PF00339">
    <property type="entry name" value="Arrestin_N"/>
    <property type="match status" value="1"/>
</dbReference>
<organism evidence="5 6">
    <name type="scientific">Maudiozyma humilis</name>
    <name type="common">Sour dough yeast</name>
    <name type="synonym">Kazachstania humilis</name>
    <dbReference type="NCBI Taxonomy" id="51915"/>
    <lineage>
        <taxon>Eukaryota</taxon>
        <taxon>Fungi</taxon>
        <taxon>Dikarya</taxon>
        <taxon>Ascomycota</taxon>
        <taxon>Saccharomycotina</taxon>
        <taxon>Saccharomycetes</taxon>
        <taxon>Saccharomycetales</taxon>
        <taxon>Saccharomycetaceae</taxon>
        <taxon>Maudiozyma</taxon>
    </lineage>
</organism>
<dbReference type="GO" id="GO:0005829">
    <property type="term" value="C:cytosol"/>
    <property type="evidence" value="ECO:0007669"/>
    <property type="project" value="TreeGrafter"/>
</dbReference>
<evidence type="ECO:0000313" key="6">
    <source>
        <dbReference type="Proteomes" id="UP001377567"/>
    </source>
</evidence>
<evidence type="ECO:0000256" key="2">
    <source>
        <dbReference type="ARBA" id="ARBA00040066"/>
    </source>
</evidence>
<comment type="caution">
    <text evidence="5">The sequence shown here is derived from an EMBL/GenBank/DDBJ whole genome shotgun (WGS) entry which is preliminary data.</text>
</comment>
<dbReference type="PANTHER" id="PTHR11188">
    <property type="entry name" value="ARRESTIN DOMAIN CONTAINING PROTEIN"/>
    <property type="match status" value="1"/>
</dbReference>
<dbReference type="InterPro" id="IPR014752">
    <property type="entry name" value="Arrestin-like_C"/>
</dbReference>
<evidence type="ECO:0000256" key="1">
    <source>
        <dbReference type="ARBA" id="ARBA00037950"/>
    </source>
</evidence>
<sequence>MALLDILKRNKEKPSAPRRKPSADRTLAETQAHGRILSTNVARQFYITLQEPHRIWKPSEHIVGDTTLEIKKDVTNVAIRLALVSEIRVKARGSSPTTLLTKRTEQLLERSTFLYGFDMAKEQQQQDKKSKLAATSNDNITADSNIAPANSESVAEDDEKDEHNDLLCDEEGNVKIINGLTKGIHKFPFRIRLPKNNKNMFSSLKFERGSVNYYLQCTLEPLSPTQSAKNYVSKCRHDFDVIVPLDVSNMPVPKPKTVVLQSFSGAAMAHKKSNSSGDAGSSMFSKLTNKSSESSSSDKSKSRSPESPSDKTVSISVSLARSGYVMGEVIPVKIALEHYKPYYHAAGIITTLVRICRVGSTSDTEGNPIEKFRKDICQNVSPLYVDPETLKAHVLVHLKVPPDAFATFNPPNQLFSFQYYIEVMVTLSRKNLVYTESNTILGGAMNEHDEEVYQNMTNRTKVNEIASSKLYGIEKNIQKKVSSLVNNAAPADDNRYEPDEGTTIDGVNERETKIRYKDMVNVEHLKGLRNVTGMSIEIVVGTVRGNLEPERLEPVSSVVTSNKSIKTSLETPKTQSAITDSVPVPLPVATPDTAASELNAWLSNGAYINTTYQPAPEYSPRVMVTPDTSILPIDDKQELERMRLKALESEPPENY</sequence>
<feature type="region of interest" description="Disordered" evidence="3">
    <location>
        <begin position="9"/>
        <end position="29"/>
    </location>
</feature>
<dbReference type="GO" id="GO:0031625">
    <property type="term" value="F:ubiquitin protein ligase binding"/>
    <property type="evidence" value="ECO:0007669"/>
    <property type="project" value="TreeGrafter"/>
</dbReference>
<comment type="similarity">
    <text evidence="1">Belongs to the arrestin family. PalF/RIM8 subfamily.</text>
</comment>
<dbReference type="GO" id="GO:0070086">
    <property type="term" value="P:ubiquitin-dependent endocytosis"/>
    <property type="evidence" value="ECO:0007669"/>
    <property type="project" value="TreeGrafter"/>
</dbReference>
<name>A0AAV5S406_MAUHU</name>
<evidence type="ECO:0000313" key="5">
    <source>
        <dbReference type="EMBL" id="GMM57598.1"/>
    </source>
</evidence>
<feature type="compositionally biased region" description="Polar residues" evidence="3">
    <location>
        <begin position="133"/>
        <end position="153"/>
    </location>
</feature>
<dbReference type="Gene3D" id="2.60.40.640">
    <property type="match status" value="2"/>
</dbReference>
<dbReference type="SMART" id="SM01017">
    <property type="entry name" value="Arrestin_C"/>
    <property type="match status" value="1"/>
</dbReference>
<dbReference type="InterPro" id="IPR011021">
    <property type="entry name" value="Arrestin-like_N"/>
</dbReference>
<dbReference type="Pfam" id="PF02752">
    <property type="entry name" value="Arrestin_C"/>
    <property type="match status" value="1"/>
</dbReference>
<dbReference type="Proteomes" id="UP001377567">
    <property type="component" value="Unassembled WGS sequence"/>
</dbReference>
<dbReference type="InterPro" id="IPR011022">
    <property type="entry name" value="Arrestin_C-like"/>
</dbReference>
<gene>
    <name evidence="5" type="ORF">DAKH74_042140</name>
</gene>
<feature type="compositionally biased region" description="Basic and acidic residues" evidence="3">
    <location>
        <begin position="9"/>
        <end position="27"/>
    </location>
</feature>
<feature type="region of interest" description="Disordered" evidence="3">
    <location>
        <begin position="271"/>
        <end position="312"/>
    </location>
</feature>
<keyword evidence="6" id="KW-1185">Reference proteome</keyword>
<dbReference type="PANTHER" id="PTHR11188:SF161">
    <property type="entry name" value="PH-RESPONSE REGULATOR PROTEIN PALF_RIM8"/>
    <property type="match status" value="1"/>
</dbReference>